<comment type="caution">
    <text evidence="1">The sequence shown here is derived from an EMBL/GenBank/DDBJ whole genome shotgun (WGS) entry which is preliminary data.</text>
</comment>
<proteinExistence type="predicted"/>
<evidence type="ECO:0000313" key="2">
    <source>
        <dbReference type="Proteomes" id="UP000019243"/>
    </source>
</evidence>
<organism evidence="1 2">
    <name type="scientific">Brochothrix campestris FSL F6-1037</name>
    <dbReference type="NCBI Taxonomy" id="1265861"/>
    <lineage>
        <taxon>Bacteria</taxon>
        <taxon>Bacillati</taxon>
        <taxon>Bacillota</taxon>
        <taxon>Bacilli</taxon>
        <taxon>Bacillales</taxon>
        <taxon>Listeriaceae</taxon>
        <taxon>Brochothrix</taxon>
    </lineage>
</organism>
<dbReference type="AlphaFoldDB" id="W7CGF1"/>
<name>W7CGF1_9LIST</name>
<dbReference type="GO" id="GO:0016301">
    <property type="term" value="F:kinase activity"/>
    <property type="evidence" value="ECO:0007669"/>
    <property type="project" value="UniProtKB-KW"/>
</dbReference>
<keyword evidence="1" id="KW-0808">Transferase</keyword>
<dbReference type="EMBL" id="AODH01000049">
    <property type="protein sequence ID" value="EUJ36040.1"/>
    <property type="molecule type" value="Genomic_DNA"/>
</dbReference>
<gene>
    <name evidence="1" type="ORF">BCAMP_11090</name>
</gene>
<keyword evidence="1" id="KW-0418">Kinase</keyword>
<reference evidence="1 2" key="1">
    <citation type="submission" date="2012-12" db="EMBL/GenBank/DDBJ databases">
        <title>Novel taxa of Listeriaceae from agricultural environments in the United States.</title>
        <authorList>
            <person name="den Bakker H.C."/>
            <person name="Allred A."/>
            <person name="Warchocki S."/>
            <person name="Wright E.M."/>
            <person name="Burrell A."/>
            <person name="Nightingale K.K."/>
            <person name="Kephart D."/>
            <person name="Wiedmann M."/>
        </authorList>
    </citation>
    <scope>NUCLEOTIDE SEQUENCE [LARGE SCALE GENOMIC DNA]</scope>
    <source>
        <strain evidence="1 2">FSL F6-1037</strain>
    </source>
</reference>
<dbReference type="Gene3D" id="3.40.50.300">
    <property type="entry name" value="P-loop containing nucleotide triphosphate hydrolases"/>
    <property type="match status" value="1"/>
</dbReference>
<protein>
    <submittedName>
        <fullName evidence="1">Thymidylate kinase</fullName>
    </submittedName>
</protein>
<evidence type="ECO:0000313" key="1">
    <source>
        <dbReference type="EMBL" id="EUJ36040.1"/>
    </source>
</evidence>
<dbReference type="SUPFAM" id="SSF52540">
    <property type="entry name" value="P-loop containing nucleoside triphosphate hydrolases"/>
    <property type="match status" value="1"/>
</dbReference>
<keyword evidence="2" id="KW-1185">Reference proteome</keyword>
<dbReference type="Proteomes" id="UP000019243">
    <property type="component" value="Unassembled WGS sequence"/>
</dbReference>
<dbReference type="STRING" id="1265861.BCAMP_11090"/>
<accession>W7CGF1</accession>
<dbReference type="InterPro" id="IPR027417">
    <property type="entry name" value="P-loop_NTPase"/>
</dbReference>
<sequence length="63" mass="7372">MKSIAWIWKKKEFHQTVVEGYRAVISRFPERIVVINANQPVEEVTEAILNVLSERFPNQFGNL</sequence>